<dbReference type="EMBL" id="JBHSXH010000009">
    <property type="protein sequence ID" value="MFC6824830.1"/>
    <property type="molecule type" value="Genomic_DNA"/>
</dbReference>
<accession>A0ABD5U184</accession>
<dbReference type="RefSeq" id="WP_379694273.1">
    <property type="nucleotide sequence ID" value="NZ_JBHSXH010000009.1"/>
</dbReference>
<sequence length="570" mass="59660">MISNDIALVGSGPAAEAVRAAFEDVDAAVADVSPDEAGDANLSVVVAPAGANAPHAVDERGGRLVVVEIGGVGGRPVAAVDATVSAFGTDGARFSDLCARVAATTDDEGSPSGDRSAVRLAGALAGRRAVALLAGEGAVVGTVAEVAGTGVVAERPILPVPDPATRDRRVRREYREASVDDSLARAERTLDDRTGVVAQVGERESFPVPYYLAQTTETRGFSDARAAEFAAGVDPDWDAAFMKALGEGLERYCAGVYRSSEFTVAPERTRANPVSPSRFVRPDSYRAPDPEEPIPWVAGERLDTGAEVSLPAEFVHYPPPNERHKPSITTGLGLGNSGAEALLSGFYEVVERDAAMLSWYSTFDPLALDVDDEGYAELEKRARAEDLTATPLLVTQDVDVPVVAAAVHRDGEWPNFAVGSGASLDPADAARSALAEALQNWMELRALGPEQASSEGGAIGAYADFPDAAREFVDAGPAVPASSVGPDEVPTGEAELDAVVERVADAGLDAYAARTTTEDVERLGFEAVRVAVPEAQPLFQGDPFFGDRAASVPEEMGFESRLDGPYHPYP</sequence>
<dbReference type="PANTHER" id="PTHR37809">
    <property type="entry name" value="RIBOSOMAL PROTEIN S12 METHYLTHIOTRANSFERASE ACCESSORY FACTOR YCAO"/>
    <property type="match status" value="1"/>
</dbReference>
<evidence type="ECO:0000259" key="1">
    <source>
        <dbReference type="PROSITE" id="PS51664"/>
    </source>
</evidence>
<dbReference type="Proteomes" id="UP001596408">
    <property type="component" value="Unassembled WGS sequence"/>
</dbReference>
<dbReference type="PANTHER" id="PTHR37809:SF1">
    <property type="entry name" value="RIBOSOMAL PROTEIN S12 METHYLTHIOTRANSFERASE ACCESSORY FACTOR YCAO"/>
    <property type="match status" value="1"/>
</dbReference>
<dbReference type="PROSITE" id="PS51664">
    <property type="entry name" value="YCAO"/>
    <property type="match status" value="1"/>
</dbReference>
<dbReference type="InterPro" id="IPR027624">
    <property type="entry name" value="TOMM_cyclo_SagD"/>
</dbReference>
<dbReference type="Pfam" id="PF02624">
    <property type="entry name" value="YcaO"/>
    <property type="match status" value="1"/>
</dbReference>
<name>A0ABD5U184_9EURY</name>
<dbReference type="InterPro" id="IPR003776">
    <property type="entry name" value="YcaO-like_dom"/>
</dbReference>
<organism evidence="2 3">
    <name type="scientific">Halopelagius fulvigenes</name>
    <dbReference type="NCBI Taxonomy" id="1198324"/>
    <lineage>
        <taxon>Archaea</taxon>
        <taxon>Methanobacteriati</taxon>
        <taxon>Methanobacteriota</taxon>
        <taxon>Stenosarchaea group</taxon>
        <taxon>Halobacteria</taxon>
        <taxon>Halobacteriales</taxon>
        <taxon>Haloferacaceae</taxon>
    </lineage>
</organism>
<protein>
    <submittedName>
        <fullName evidence="2">YcaO-like family protein</fullName>
    </submittedName>
</protein>
<comment type="caution">
    <text evidence="2">The sequence shown here is derived from an EMBL/GenBank/DDBJ whole genome shotgun (WGS) entry which is preliminary data.</text>
</comment>
<dbReference type="NCBIfam" id="TIGR03604">
    <property type="entry name" value="TOMM_cyclo_SagD"/>
    <property type="match status" value="1"/>
</dbReference>
<feature type="domain" description="YcaO" evidence="1">
    <location>
        <begin position="232"/>
        <end position="570"/>
    </location>
</feature>
<dbReference type="Gene3D" id="3.30.1330.230">
    <property type="match status" value="1"/>
</dbReference>
<gene>
    <name evidence="2" type="ORF">ACFQEV_07460</name>
</gene>
<proteinExistence type="predicted"/>
<dbReference type="AlphaFoldDB" id="A0ABD5U184"/>
<keyword evidence="3" id="KW-1185">Reference proteome</keyword>
<reference evidence="2 3" key="1">
    <citation type="journal article" date="2019" name="Int. J. Syst. Evol. Microbiol.">
        <title>The Global Catalogue of Microorganisms (GCM) 10K type strain sequencing project: providing services to taxonomists for standard genome sequencing and annotation.</title>
        <authorList>
            <consortium name="The Broad Institute Genomics Platform"/>
            <consortium name="The Broad Institute Genome Sequencing Center for Infectious Disease"/>
            <person name="Wu L."/>
            <person name="Ma J."/>
        </authorList>
    </citation>
    <scope>NUCLEOTIDE SEQUENCE [LARGE SCALE GENOMIC DNA]</scope>
    <source>
        <strain evidence="2 3">YIM 94188</strain>
    </source>
</reference>
<evidence type="ECO:0000313" key="3">
    <source>
        <dbReference type="Proteomes" id="UP001596408"/>
    </source>
</evidence>
<evidence type="ECO:0000313" key="2">
    <source>
        <dbReference type="EMBL" id="MFC6824830.1"/>
    </source>
</evidence>